<dbReference type="PANTHER" id="PTHR42949:SF3">
    <property type="entry name" value="ANAEROBIC GLYCEROL-3-PHOSPHATE DEHYDROGENASE SUBUNIT B"/>
    <property type="match status" value="1"/>
</dbReference>
<dbReference type="PRINTS" id="PR00368">
    <property type="entry name" value="FADPNR"/>
</dbReference>
<evidence type="ECO:0000313" key="3">
    <source>
        <dbReference type="EMBL" id="BBO72662.1"/>
    </source>
</evidence>
<dbReference type="KEGG" id="dwd:DSCW_00790"/>
<protein>
    <recommendedName>
        <fullName evidence="2">FAD/NAD(P)-binding domain-containing protein</fullName>
    </recommendedName>
</protein>
<dbReference type="Gene3D" id="3.50.50.60">
    <property type="entry name" value="FAD/NAD(P)-binding domain"/>
    <property type="match status" value="2"/>
</dbReference>
<dbReference type="EMBL" id="AP021875">
    <property type="protein sequence ID" value="BBO72662.1"/>
    <property type="molecule type" value="Genomic_DNA"/>
</dbReference>
<dbReference type="OrthoDB" id="9801699at2"/>
<keyword evidence="1" id="KW-0560">Oxidoreductase</keyword>
<dbReference type="PRINTS" id="PR00469">
    <property type="entry name" value="PNDRDTASEII"/>
</dbReference>
<proteinExistence type="predicted"/>
<dbReference type="AlphaFoldDB" id="A0A5K7YS60"/>
<dbReference type="PANTHER" id="PTHR42949">
    <property type="entry name" value="ANAEROBIC GLYCEROL-3-PHOSPHATE DEHYDROGENASE SUBUNIT B"/>
    <property type="match status" value="1"/>
</dbReference>
<dbReference type="InterPro" id="IPR023753">
    <property type="entry name" value="FAD/NAD-binding_dom"/>
</dbReference>
<dbReference type="RefSeq" id="WP_155301851.1">
    <property type="nucleotide sequence ID" value="NZ_AP021875.1"/>
</dbReference>
<dbReference type="PROSITE" id="PS51257">
    <property type="entry name" value="PROKAR_LIPOPROTEIN"/>
    <property type="match status" value="1"/>
</dbReference>
<evidence type="ECO:0000256" key="1">
    <source>
        <dbReference type="ARBA" id="ARBA00023002"/>
    </source>
</evidence>
<feature type="domain" description="FAD/NAD(P)-binding" evidence="2">
    <location>
        <begin position="10"/>
        <end position="301"/>
    </location>
</feature>
<dbReference type="InterPro" id="IPR036188">
    <property type="entry name" value="FAD/NAD-bd_sf"/>
</dbReference>
<gene>
    <name evidence="3" type="ORF">DSCW_00790</name>
</gene>
<dbReference type="InterPro" id="IPR051691">
    <property type="entry name" value="Metab_Enz_Cyan_OpOx_G3PDH"/>
</dbReference>
<evidence type="ECO:0000259" key="2">
    <source>
        <dbReference type="Pfam" id="PF07992"/>
    </source>
</evidence>
<name>A0A5K7YS60_9BACT</name>
<dbReference type="Pfam" id="PF07992">
    <property type="entry name" value="Pyr_redox_2"/>
    <property type="match status" value="1"/>
</dbReference>
<dbReference type="Proteomes" id="UP000427769">
    <property type="component" value="Chromosome"/>
</dbReference>
<organism evidence="3 4">
    <name type="scientific">Desulfosarcina widdelii</name>
    <dbReference type="NCBI Taxonomy" id="947919"/>
    <lineage>
        <taxon>Bacteria</taxon>
        <taxon>Pseudomonadati</taxon>
        <taxon>Thermodesulfobacteriota</taxon>
        <taxon>Desulfobacteria</taxon>
        <taxon>Desulfobacterales</taxon>
        <taxon>Desulfosarcinaceae</taxon>
        <taxon>Desulfosarcina</taxon>
    </lineage>
</organism>
<keyword evidence="4" id="KW-1185">Reference proteome</keyword>
<dbReference type="GO" id="GO:0016491">
    <property type="term" value="F:oxidoreductase activity"/>
    <property type="evidence" value="ECO:0007669"/>
    <property type="project" value="UniProtKB-KW"/>
</dbReference>
<dbReference type="SUPFAM" id="SSF51905">
    <property type="entry name" value="FAD/NAD(P)-binding domain"/>
    <property type="match status" value="1"/>
</dbReference>
<reference evidence="3 4" key="1">
    <citation type="submission" date="2019-11" db="EMBL/GenBank/DDBJ databases">
        <title>Comparative genomics of hydrocarbon-degrading Desulfosarcina strains.</title>
        <authorList>
            <person name="Watanabe M."/>
            <person name="Kojima H."/>
            <person name="Fukui M."/>
        </authorList>
    </citation>
    <scope>NUCLEOTIDE SEQUENCE [LARGE SCALE GENOMIC DNA]</scope>
    <source>
        <strain evidence="3 4">PP31</strain>
    </source>
</reference>
<sequence length="428" mass="46874">MTGRKSNPLDVAIIGGGPSGIAACVELSNASELRVALFESEQELGGMPRTCHFFFGMRDRKRIYTGPGYAKRMNNLAWKTAADIHLDTTVLQIVPGHSGDLHEIQVASPEGFRTFDARIILLATGCYESPLNARMISGPRPAGIFTTGTLQDLVNSFHLKPGKSALIIGSEIVSLSCAITLRRAGMSIAGMVEEDDELQTYPQLANSMSKLIGFPIFKNTTLHSISGVKRVDGVKLIENTTGEIKEVKCDTIILTGKFRSYSPLIDNTVIGYDPATFGPAVDMNLMTSAPGIFAAGNVLRGAEMHDLCALEGKRAAKNIIKYLKPNRERVSEYISIKAESPIRYVVPQKITQKEIKSYRASFFSPGPSVQLEHTLKKGALEAWSGSQIIWKKPFSKLIANTRITLPLNEFDWQKANSNKEIVLKAIVM</sequence>
<accession>A0A5K7YS60</accession>
<evidence type="ECO:0000313" key="4">
    <source>
        <dbReference type="Proteomes" id="UP000427769"/>
    </source>
</evidence>